<evidence type="ECO:0000313" key="2">
    <source>
        <dbReference type="Proteomes" id="UP000092743"/>
    </source>
</evidence>
<sequence length="124" mass="14226">MLHLKGYTNIKIAEIIGRSNLIIGTYIKRYQEGGVSGLEISYSPGAPRRLAPEQEERICEVVVHHTPAELGLKSEMNWTAPLLRKWIYREWNIIYKDRAVLNILHRLGFSHTRPGSVAKFLELS</sequence>
<protein>
    <recommendedName>
        <fullName evidence="3">Winged helix-turn helix domain-containing protein</fullName>
    </recommendedName>
</protein>
<proteinExistence type="predicted"/>
<dbReference type="Proteomes" id="UP000092743">
    <property type="component" value="Plasmid p142098"/>
</dbReference>
<dbReference type="SUPFAM" id="SSF46689">
    <property type="entry name" value="Homeodomain-like"/>
    <property type="match status" value="1"/>
</dbReference>
<dbReference type="EMBL" id="CP015352">
    <property type="protein sequence ID" value="ANS51776.1"/>
    <property type="molecule type" value="Genomic_DNA"/>
</dbReference>
<accession>A0A9W3SIE7</accession>
<dbReference type="AlphaFoldDB" id="A0A9W3SIE7"/>
<evidence type="ECO:0000313" key="1">
    <source>
        <dbReference type="EMBL" id="ANS51776.1"/>
    </source>
</evidence>
<geneLocation type="plasmid" evidence="1 2">
    <name>p142098</name>
</geneLocation>
<organism evidence="1 2">
    <name type="scientific">Bacillus thuringiensis</name>
    <dbReference type="NCBI Taxonomy" id="1428"/>
    <lineage>
        <taxon>Bacteria</taxon>
        <taxon>Bacillati</taxon>
        <taxon>Bacillota</taxon>
        <taxon>Bacilli</taxon>
        <taxon>Bacillales</taxon>
        <taxon>Bacillaceae</taxon>
        <taxon>Bacillus</taxon>
        <taxon>Bacillus cereus group</taxon>
    </lineage>
</organism>
<gene>
    <name evidence="1" type="ORF">BT246_64840</name>
</gene>
<name>A0A9W3SIE7_BACTU</name>
<dbReference type="Pfam" id="PF13565">
    <property type="entry name" value="HTH_32"/>
    <property type="match status" value="1"/>
</dbReference>
<reference evidence="1 2" key="1">
    <citation type="submission" date="2016-04" db="EMBL/GenBank/DDBJ databases">
        <title>High quality genome of the nematocidal Bacillus thuringiensis MYBT18246.</title>
        <authorList>
            <person name="Hollensteiner J."/>
            <person name="Poehlein A."/>
            <person name="Sproeer C."/>
            <person name="Bunk B."/>
            <person name="Rosenstiel P."/>
            <person name="Schulenburg H."/>
            <person name="Liesegang H."/>
        </authorList>
    </citation>
    <scope>NUCLEOTIDE SEQUENCE [LARGE SCALE GENOMIC DNA]</scope>
    <source>
        <strain evidence="1 2">MYBT18246</strain>
        <plasmid evidence="1 2">p142098</plasmid>
    </source>
</reference>
<dbReference type="InterPro" id="IPR009057">
    <property type="entry name" value="Homeodomain-like_sf"/>
</dbReference>
<dbReference type="RefSeq" id="WP_065486305.1">
    <property type="nucleotide sequence ID" value="NZ_CP015352.1"/>
</dbReference>
<evidence type="ECO:0008006" key="3">
    <source>
        <dbReference type="Google" id="ProtNLM"/>
    </source>
</evidence>
<keyword evidence="1" id="KW-0614">Plasmid</keyword>